<evidence type="ECO:0000313" key="10">
    <source>
        <dbReference type="Proteomes" id="UP000595254"/>
    </source>
</evidence>
<keyword evidence="4 7" id="KW-1133">Transmembrane helix</keyword>
<evidence type="ECO:0000256" key="4">
    <source>
        <dbReference type="ARBA" id="ARBA00022989"/>
    </source>
</evidence>
<evidence type="ECO:0000256" key="1">
    <source>
        <dbReference type="ARBA" id="ARBA00022475"/>
    </source>
</evidence>
<dbReference type="Pfam" id="PF04977">
    <property type="entry name" value="DivIC"/>
    <property type="match status" value="1"/>
</dbReference>
<proteinExistence type="inferred from homology"/>
<evidence type="ECO:0000256" key="8">
    <source>
        <dbReference type="NCBIfam" id="TIGR02209"/>
    </source>
</evidence>
<evidence type="ECO:0000256" key="3">
    <source>
        <dbReference type="ARBA" id="ARBA00022692"/>
    </source>
</evidence>
<feature type="transmembrane region" description="Helical" evidence="7">
    <location>
        <begin position="35"/>
        <end position="54"/>
    </location>
</feature>
<protein>
    <recommendedName>
        <fullName evidence="7 8">Cell division protein FtsL</fullName>
    </recommendedName>
</protein>
<keyword evidence="2 7" id="KW-0132">Cell division</keyword>
<sequence>MSSSAKKMQEQQQEIQQQSVQTVVIRKAKISFGEVMLLCILAAAIAFMSVKVVSNQAAIYHTNKEIQLAQASIEEQTKINNDLKITVDELSTYERIWQKAEEMGFTLNEKNVKGVQE</sequence>
<dbReference type="InterPro" id="IPR011922">
    <property type="entry name" value="Cell_div_FtsL"/>
</dbReference>
<keyword evidence="5 7" id="KW-0472">Membrane</keyword>
<dbReference type="HAMAP" id="MF_00910">
    <property type="entry name" value="FtsL"/>
    <property type="match status" value="1"/>
</dbReference>
<evidence type="ECO:0000256" key="7">
    <source>
        <dbReference type="HAMAP-Rule" id="MF_00910"/>
    </source>
</evidence>
<comment type="function">
    <text evidence="7">Essential cell division protein.</text>
</comment>
<dbReference type="AlphaFoldDB" id="A0A974S1J7"/>
<gene>
    <name evidence="7 9" type="primary">ftsL</name>
    <name evidence="9" type="ORF">I6J18_07160</name>
</gene>
<evidence type="ECO:0000313" key="9">
    <source>
        <dbReference type="EMBL" id="QQT01631.1"/>
    </source>
</evidence>
<name>A0A974S1J7_PERPY</name>
<dbReference type="GO" id="GO:0043093">
    <property type="term" value="P:FtsZ-dependent cytokinesis"/>
    <property type="evidence" value="ECO:0007669"/>
    <property type="project" value="UniProtKB-UniRule"/>
</dbReference>
<dbReference type="RefSeq" id="WP_040374048.1">
    <property type="nucleotide sequence ID" value="NZ_CP068053.1"/>
</dbReference>
<dbReference type="Proteomes" id="UP000595254">
    <property type="component" value="Chromosome"/>
</dbReference>
<keyword evidence="10" id="KW-1185">Reference proteome</keyword>
<accession>A0A974S1J7</accession>
<reference evidence="9 10" key="1">
    <citation type="submission" date="2021-01" db="EMBL/GenBank/DDBJ databases">
        <title>FDA dAtabase for Regulatory Grade micrObial Sequences (FDA-ARGOS): Supporting development and validation of Infectious Disease Dx tests.</title>
        <authorList>
            <person name="Nelson B."/>
            <person name="Plummer A."/>
            <person name="Tallon L."/>
            <person name="Sadzewicz L."/>
            <person name="Zhao X."/>
            <person name="Boylan J."/>
            <person name="Ott S."/>
            <person name="Bowen H."/>
            <person name="Vavikolanu K."/>
            <person name="Mehta A."/>
            <person name="Aluvathingal J."/>
            <person name="Nadendla S."/>
            <person name="Myers T."/>
            <person name="Yan Y."/>
            <person name="Sichtig H."/>
        </authorList>
    </citation>
    <scope>NUCLEOTIDE SEQUENCE [LARGE SCALE GENOMIC DNA]</scope>
    <source>
        <strain evidence="9 10">FDAARGOS_1161</strain>
    </source>
</reference>
<keyword evidence="1 7" id="KW-1003">Cell membrane</keyword>
<organism evidence="9 10">
    <name type="scientific">Peribacillus psychrosaccharolyticus</name>
    <name type="common">Bacillus psychrosaccharolyticus</name>
    <dbReference type="NCBI Taxonomy" id="1407"/>
    <lineage>
        <taxon>Bacteria</taxon>
        <taxon>Bacillati</taxon>
        <taxon>Bacillota</taxon>
        <taxon>Bacilli</taxon>
        <taxon>Bacillales</taxon>
        <taxon>Bacillaceae</taxon>
        <taxon>Peribacillus</taxon>
    </lineage>
</organism>
<dbReference type="KEGG" id="ppsr:I6J18_07160"/>
<comment type="subcellular location">
    <subcellularLocation>
        <location evidence="7">Cell membrane</location>
        <topology evidence="7">Single-pass type II membrane protein</topology>
    </subcellularLocation>
    <text evidence="7">Localizes to the division septum where it forms a ring structure.</text>
</comment>
<evidence type="ECO:0000256" key="5">
    <source>
        <dbReference type="ARBA" id="ARBA00023136"/>
    </source>
</evidence>
<keyword evidence="3 7" id="KW-0812">Transmembrane</keyword>
<dbReference type="NCBIfam" id="TIGR02209">
    <property type="entry name" value="ftsL_broad"/>
    <property type="match status" value="1"/>
</dbReference>
<dbReference type="GO" id="GO:0005886">
    <property type="term" value="C:plasma membrane"/>
    <property type="evidence" value="ECO:0007669"/>
    <property type="project" value="UniProtKB-SubCell"/>
</dbReference>
<dbReference type="InterPro" id="IPR007060">
    <property type="entry name" value="FtsL/DivIC"/>
</dbReference>
<dbReference type="EMBL" id="CP068053">
    <property type="protein sequence ID" value="QQT01631.1"/>
    <property type="molecule type" value="Genomic_DNA"/>
</dbReference>
<evidence type="ECO:0000256" key="2">
    <source>
        <dbReference type="ARBA" id="ARBA00022618"/>
    </source>
</evidence>
<evidence type="ECO:0000256" key="6">
    <source>
        <dbReference type="ARBA" id="ARBA00023306"/>
    </source>
</evidence>
<keyword evidence="6 7" id="KW-0131">Cell cycle</keyword>
<dbReference type="GO" id="GO:0032153">
    <property type="term" value="C:cell division site"/>
    <property type="evidence" value="ECO:0007669"/>
    <property type="project" value="UniProtKB-UniRule"/>
</dbReference>
<comment type="similarity">
    <text evidence="7">Belongs to the FtsL family.</text>
</comment>